<evidence type="ECO:0000256" key="3">
    <source>
        <dbReference type="ARBA" id="ARBA00022771"/>
    </source>
</evidence>
<evidence type="ECO:0000256" key="5">
    <source>
        <dbReference type="ARBA" id="ARBA00023242"/>
    </source>
</evidence>
<reference evidence="8 9" key="1">
    <citation type="journal article" date="2019" name="Nat. Ecol. Evol.">
        <title>Megaphylogeny resolves global patterns of mushroom evolution.</title>
        <authorList>
            <person name="Varga T."/>
            <person name="Krizsan K."/>
            <person name="Foldi C."/>
            <person name="Dima B."/>
            <person name="Sanchez-Garcia M."/>
            <person name="Sanchez-Ramirez S."/>
            <person name="Szollosi G.J."/>
            <person name="Szarkandi J.G."/>
            <person name="Papp V."/>
            <person name="Albert L."/>
            <person name="Andreopoulos W."/>
            <person name="Angelini C."/>
            <person name="Antonin V."/>
            <person name="Barry K.W."/>
            <person name="Bougher N.L."/>
            <person name="Buchanan P."/>
            <person name="Buyck B."/>
            <person name="Bense V."/>
            <person name="Catcheside P."/>
            <person name="Chovatia M."/>
            <person name="Cooper J."/>
            <person name="Damon W."/>
            <person name="Desjardin D."/>
            <person name="Finy P."/>
            <person name="Geml J."/>
            <person name="Haridas S."/>
            <person name="Hughes K."/>
            <person name="Justo A."/>
            <person name="Karasinski D."/>
            <person name="Kautmanova I."/>
            <person name="Kiss B."/>
            <person name="Kocsube S."/>
            <person name="Kotiranta H."/>
            <person name="LaButti K.M."/>
            <person name="Lechner B.E."/>
            <person name="Liimatainen K."/>
            <person name="Lipzen A."/>
            <person name="Lukacs Z."/>
            <person name="Mihaltcheva S."/>
            <person name="Morgado L.N."/>
            <person name="Niskanen T."/>
            <person name="Noordeloos M.E."/>
            <person name="Ohm R.A."/>
            <person name="Ortiz-Santana B."/>
            <person name="Ovrebo C."/>
            <person name="Racz N."/>
            <person name="Riley R."/>
            <person name="Savchenko A."/>
            <person name="Shiryaev A."/>
            <person name="Soop K."/>
            <person name="Spirin V."/>
            <person name="Szebenyi C."/>
            <person name="Tomsovsky M."/>
            <person name="Tulloss R.E."/>
            <person name="Uehling J."/>
            <person name="Grigoriev I.V."/>
            <person name="Vagvolgyi C."/>
            <person name="Papp T."/>
            <person name="Martin F.M."/>
            <person name="Miettinen O."/>
            <person name="Hibbett D.S."/>
            <person name="Nagy L.G."/>
        </authorList>
    </citation>
    <scope>NUCLEOTIDE SEQUENCE [LARGE SCALE GENOMIC DNA]</scope>
    <source>
        <strain evidence="8 9">CBS 121175</strain>
    </source>
</reference>
<dbReference type="SUPFAM" id="SSF57667">
    <property type="entry name" value="beta-beta-alpha zinc fingers"/>
    <property type="match status" value="1"/>
</dbReference>
<gene>
    <name evidence="8" type="ORF">FA15DRAFT_667433</name>
</gene>
<feature type="region of interest" description="Disordered" evidence="6">
    <location>
        <begin position="86"/>
        <end position="201"/>
    </location>
</feature>
<dbReference type="Pfam" id="PF06220">
    <property type="entry name" value="zf-U1"/>
    <property type="match status" value="1"/>
</dbReference>
<dbReference type="InterPro" id="IPR036236">
    <property type="entry name" value="Znf_C2H2_sf"/>
</dbReference>
<dbReference type="InterPro" id="IPR003604">
    <property type="entry name" value="Matrin/U1-like-C_Znf_C2H2"/>
</dbReference>
<feature type="compositionally biased region" description="Low complexity" evidence="6">
    <location>
        <begin position="87"/>
        <end position="107"/>
    </location>
</feature>
<feature type="compositionally biased region" description="Polar residues" evidence="6">
    <location>
        <begin position="283"/>
        <end position="296"/>
    </location>
</feature>
<keyword evidence="5" id="KW-0539">Nucleus</keyword>
<proteinExistence type="predicted"/>
<name>A0A5C3L1I1_COPMA</name>
<sequence>MSEYWVSKKKYYCKYCEIYIADDAPSRNHHENGMRHKGSLERYIRSVYKSGEKRKKDLEEEKRDMAQMERAANAAFAQDIGAGLARAPASVPTAGPSSSASGSRKPAQPSNPYANYTTAAQLGITDPDAERIAAEEELRRSQGIAGEWQVVSTSTSKKSRQRERAEGDEDVKPDVGASTSAGDKRPAEASPEDDDMQGFKVRKKRLNLGLGEIYDPGLIPIKVKKREEPKEEPRDEGASSRLASTSTISEERPKWTPLQLKRPGDVSTSTPAVKSEPLETPIAPTTTANDSTQAPSATAPKKWGKVAWGAPVEDVKQDFVFLQPVLTEEEAAAAALSGEVKQESSNDTVPSGVVTESAPKFKKRRAPANAARGRRDI</sequence>
<feature type="region of interest" description="Disordered" evidence="6">
    <location>
        <begin position="217"/>
        <end position="303"/>
    </location>
</feature>
<organism evidence="8 9">
    <name type="scientific">Coprinopsis marcescibilis</name>
    <name type="common">Agaric fungus</name>
    <name type="synonym">Psathyrella marcescibilis</name>
    <dbReference type="NCBI Taxonomy" id="230819"/>
    <lineage>
        <taxon>Eukaryota</taxon>
        <taxon>Fungi</taxon>
        <taxon>Dikarya</taxon>
        <taxon>Basidiomycota</taxon>
        <taxon>Agaricomycotina</taxon>
        <taxon>Agaricomycetes</taxon>
        <taxon>Agaricomycetidae</taxon>
        <taxon>Agaricales</taxon>
        <taxon>Agaricineae</taxon>
        <taxon>Psathyrellaceae</taxon>
        <taxon>Coprinopsis</taxon>
    </lineage>
</organism>
<dbReference type="EMBL" id="ML210174">
    <property type="protein sequence ID" value="TFK26538.1"/>
    <property type="molecule type" value="Genomic_DNA"/>
</dbReference>
<feature type="compositionally biased region" description="Polar residues" evidence="6">
    <location>
        <begin position="108"/>
        <end position="120"/>
    </location>
</feature>
<comment type="subcellular location">
    <subcellularLocation>
        <location evidence="1">Nucleus</location>
    </subcellularLocation>
</comment>
<evidence type="ECO:0000259" key="7">
    <source>
        <dbReference type="PROSITE" id="PS50171"/>
    </source>
</evidence>
<keyword evidence="3" id="KW-0863">Zinc-finger</keyword>
<dbReference type="PROSITE" id="PS50171">
    <property type="entry name" value="ZF_MATRIN"/>
    <property type="match status" value="1"/>
</dbReference>
<dbReference type="GO" id="GO:0003723">
    <property type="term" value="F:RNA binding"/>
    <property type="evidence" value="ECO:0007669"/>
    <property type="project" value="TreeGrafter"/>
</dbReference>
<evidence type="ECO:0000256" key="2">
    <source>
        <dbReference type="ARBA" id="ARBA00022723"/>
    </source>
</evidence>
<dbReference type="GO" id="GO:0008270">
    <property type="term" value="F:zinc ion binding"/>
    <property type="evidence" value="ECO:0007669"/>
    <property type="project" value="UniProtKB-KW"/>
</dbReference>
<keyword evidence="9" id="KW-1185">Reference proteome</keyword>
<feature type="compositionally biased region" description="Basic and acidic residues" evidence="6">
    <location>
        <begin position="51"/>
        <end position="67"/>
    </location>
</feature>
<dbReference type="GO" id="GO:0071011">
    <property type="term" value="C:precatalytic spliceosome"/>
    <property type="evidence" value="ECO:0007669"/>
    <property type="project" value="TreeGrafter"/>
</dbReference>
<dbReference type="GO" id="GO:0000398">
    <property type="term" value="P:mRNA splicing, via spliceosome"/>
    <property type="evidence" value="ECO:0007669"/>
    <property type="project" value="InterPro"/>
</dbReference>
<feature type="domain" description="Matrin-type" evidence="7">
    <location>
        <begin position="11"/>
        <end position="42"/>
    </location>
</feature>
<keyword evidence="2" id="KW-0479">Metal-binding</keyword>
<feature type="compositionally biased region" description="Basic and acidic residues" evidence="6">
    <location>
        <begin position="162"/>
        <end position="173"/>
    </location>
</feature>
<protein>
    <recommendedName>
        <fullName evidence="7">Matrin-type domain-containing protein</fullName>
    </recommendedName>
</protein>
<evidence type="ECO:0000313" key="8">
    <source>
        <dbReference type="EMBL" id="TFK26538.1"/>
    </source>
</evidence>
<feature type="region of interest" description="Disordered" evidence="6">
    <location>
        <begin position="337"/>
        <end position="377"/>
    </location>
</feature>
<dbReference type="PANTHER" id="PTHR13173">
    <property type="entry name" value="WW DOMAIN BINDING PROTEIN 4"/>
    <property type="match status" value="1"/>
</dbReference>
<keyword evidence="4" id="KW-0862">Zinc</keyword>
<dbReference type="PANTHER" id="PTHR13173:SF10">
    <property type="entry name" value="WW DOMAIN-BINDING PROTEIN 4"/>
    <property type="match status" value="1"/>
</dbReference>
<feature type="region of interest" description="Disordered" evidence="6">
    <location>
        <begin position="51"/>
        <end position="70"/>
    </location>
</feature>
<feature type="compositionally biased region" description="Basic and acidic residues" evidence="6">
    <location>
        <begin position="225"/>
        <end position="238"/>
    </location>
</feature>
<dbReference type="SMART" id="SM00451">
    <property type="entry name" value="ZnF_U1"/>
    <property type="match status" value="1"/>
</dbReference>
<accession>A0A5C3L1I1</accession>
<evidence type="ECO:0000313" key="9">
    <source>
        <dbReference type="Proteomes" id="UP000307440"/>
    </source>
</evidence>
<dbReference type="InterPro" id="IPR000690">
    <property type="entry name" value="Matrin/U1-C_Znf_C2H2"/>
</dbReference>
<evidence type="ECO:0000256" key="6">
    <source>
        <dbReference type="SAM" id="MobiDB-lite"/>
    </source>
</evidence>
<dbReference type="STRING" id="230819.A0A5C3L1I1"/>
<dbReference type="OrthoDB" id="191651at2759"/>
<feature type="compositionally biased region" description="Basic and acidic residues" evidence="6">
    <location>
        <begin position="128"/>
        <end position="140"/>
    </location>
</feature>
<dbReference type="Proteomes" id="UP000307440">
    <property type="component" value="Unassembled WGS sequence"/>
</dbReference>
<dbReference type="AlphaFoldDB" id="A0A5C3L1I1"/>
<evidence type="ECO:0000256" key="1">
    <source>
        <dbReference type="ARBA" id="ARBA00004123"/>
    </source>
</evidence>
<dbReference type="InterPro" id="IPR040023">
    <property type="entry name" value="WBP4"/>
</dbReference>
<dbReference type="InterPro" id="IPR013085">
    <property type="entry name" value="U1-CZ_Znf_C2H2"/>
</dbReference>
<dbReference type="Gene3D" id="3.30.160.60">
    <property type="entry name" value="Classic Zinc Finger"/>
    <property type="match status" value="1"/>
</dbReference>
<evidence type="ECO:0000256" key="4">
    <source>
        <dbReference type="ARBA" id="ARBA00022833"/>
    </source>
</evidence>